<protein>
    <submittedName>
        <fullName evidence="1">Uncharacterized protein</fullName>
    </submittedName>
</protein>
<dbReference type="OrthoDB" id="10284137at2759"/>
<sequence length="163" mass="18529">MTDEQHSVVAMDVFAVGFCLVNQVCRDSCQKNPVRFGAFRKRASHEFYCFSHARRFLRAFQHNGAAVLTSAGNFFSTSATSLLRDYFYPAVGNYFNFDRQVNFGRASVFQSFLTTALLCCLTVSDKAQISRRGIARYVSNWTSASFLVDSFLAFECLIRYLHC</sequence>
<dbReference type="Proteomes" id="UP000054776">
    <property type="component" value="Unassembled WGS sequence"/>
</dbReference>
<name>A0A0V1ASX0_TRISP</name>
<reference evidence="1 2" key="1">
    <citation type="submission" date="2015-01" db="EMBL/GenBank/DDBJ databases">
        <title>Evolution of Trichinella species and genotypes.</title>
        <authorList>
            <person name="Korhonen P.K."/>
            <person name="Edoardo P."/>
            <person name="Giuseppe L.R."/>
            <person name="Gasser R.B."/>
        </authorList>
    </citation>
    <scope>NUCLEOTIDE SEQUENCE [LARGE SCALE GENOMIC DNA]</scope>
    <source>
        <strain evidence="1">ISS3</strain>
    </source>
</reference>
<dbReference type="EMBL" id="JYDH01000255">
    <property type="protein sequence ID" value="KRY27420.1"/>
    <property type="molecule type" value="Genomic_DNA"/>
</dbReference>
<gene>
    <name evidence="1" type="ORF">T01_15881</name>
</gene>
<comment type="caution">
    <text evidence="1">The sequence shown here is derived from an EMBL/GenBank/DDBJ whole genome shotgun (WGS) entry which is preliminary data.</text>
</comment>
<organism evidence="1 2">
    <name type="scientific">Trichinella spiralis</name>
    <name type="common">Trichina worm</name>
    <dbReference type="NCBI Taxonomy" id="6334"/>
    <lineage>
        <taxon>Eukaryota</taxon>
        <taxon>Metazoa</taxon>
        <taxon>Ecdysozoa</taxon>
        <taxon>Nematoda</taxon>
        <taxon>Enoplea</taxon>
        <taxon>Dorylaimia</taxon>
        <taxon>Trichinellida</taxon>
        <taxon>Trichinellidae</taxon>
        <taxon>Trichinella</taxon>
    </lineage>
</organism>
<dbReference type="InParanoid" id="A0A0V1ASX0"/>
<proteinExistence type="predicted"/>
<dbReference type="AlphaFoldDB" id="A0A0V1ASX0"/>
<dbReference type="STRING" id="6334.A0A0V1ASX0"/>
<accession>A0A0V1ASX0</accession>
<evidence type="ECO:0000313" key="1">
    <source>
        <dbReference type="EMBL" id="KRY27420.1"/>
    </source>
</evidence>
<evidence type="ECO:0000313" key="2">
    <source>
        <dbReference type="Proteomes" id="UP000054776"/>
    </source>
</evidence>
<keyword evidence="2" id="KW-1185">Reference proteome</keyword>